<reference evidence="3" key="1">
    <citation type="journal article" date="2019" name="Int. J. Syst. Evol. Microbiol.">
        <title>The Global Catalogue of Microorganisms (GCM) 10K type strain sequencing project: providing services to taxonomists for standard genome sequencing and annotation.</title>
        <authorList>
            <consortium name="The Broad Institute Genomics Platform"/>
            <consortium name="The Broad Institute Genome Sequencing Center for Infectious Disease"/>
            <person name="Wu L."/>
            <person name="Ma J."/>
        </authorList>
    </citation>
    <scope>NUCLEOTIDE SEQUENCE [LARGE SCALE GENOMIC DNA]</scope>
    <source>
        <strain evidence="3">JCM 6242</strain>
    </source>
</reference>
<evidence type="ECO:0000313" key="2">
    <source>
        <dbReference type="EMBL" id="GAA2891912.1"/>
    </source>
</evidence>
<feature type="domain" description="Glycosyl transferase family 28 C-terminal" evidence="1">
    <location>
        <begin position="218"/>
        <end position="258"/>
    </location>
</feature>
<dbReference type="Gene3D" id="3.40.50.2000">
    <property type="entry name" value="Glycogen Phosphorylase B"/>
    <property type="match status" value="1"/>
</dbReference>
<dbReference type="Proteomes" id="UP001500831">
    <property type="component" value="Unassembled WGS sequence"/>
</dbReference>
<keyword evidence="3" id="KW-1185">Reference proteome</keyword>
<protein>
    <recommendedName>
        <fullName evidence="1">Glycosyl transferase family 28 C-terminal domain-containing protein</fullName>
    </recommendedName>
</protein>
<dbReference type="PANTHER" id="PTHR21015:SF22">
    <property type="entry name" value="GLYCOSYLTRANSFERASE"/>
    <property type="match status" value="1"/>
</dbReference>
<dbReference type="Pfam" id="PF04101">
    <property type="entry name" value="Glyco_tran_28_C"/>
    <property type="match status" value="1"/>
</dbReference>
<organism evidence="2 3">
    <name type="scientific">Streptosporangium fragile</name>
    <dbReference type="NCBI Taxonomy" id="46186"/>
    <lineage>
        <taxon>Bacteria</taxon>
        <taxon>Bacillati</taxon>
        <taxon>Actinomycetota</taxon>
        <taxon>Actinomycetes</taxon>
        <taxon>Streptosporangiales</taxon>
        <taxon>Streptosporangiaceae</taxon>
        <taxon>Streptosporangium</taxon>
    </lineage>
</organism>
<proteinExistence type="predicted"/>
<evidence type="ECO:0000313" key="3">
    <source>
        <dbReference type="Proteomes" id="UP001500831"/>
    </source>
</evidence>
<dbReference type="InterPro" id="IPR007235">
    <property type="entry name" value="Glyco_trans_28_C"/>
</dbReference>
<dbReference type="RefSeq" id="WP_344977908.1">
    <property type="nucleotide sequence ID" value="NZ_BAAAVI010000048.1"/>
</dbReference>
<dbReference type="SUPFAM" id="SSF53756">
    <property type="entry name" value="UDP-Glycosyltransferase/glycogen phosphorylase"/>
    <property type="match status" value="2"/>
</dbReference>
<comment type="caution">
    <text evidence="2">The sequence shown here is derived from an EMBL/GenBank/DDBJ whole genome shotgun (WGS) entry which is preliminary data.</text>
</comment>
<name>A0ABP6IMP0_9ACTN</name>
<dbReference type="PANTHER" id="PTHR21015">
    <property type="entry name" value="UDP-N-ACETYLGLUCOSAMINE--N-ACETYLMURAMYL-(PENTAPEPTIDE) PYROPHOSPHORYL-UNDECAPRENOL N-ACETYLGLUCOSAMINE TRANSFERASE 1"/>
    <property type="match status" value="1"/>
</dbReference>
<sequence>MSSERSPGRRVGVRCDAGPLIGVGHLIRCVALAEELALRGVAVTFLGDLGGLTWAAAQLAGRGLPLLAAEAAPDGLVAQALALGLDAVVLDSYTLAPGTGAALRAAGLRVLAVVDGDPRGQAADLYVDQNLGAEERGVPLPEGAVRLAGACYVLLRDAVRRLRAAPGAEVPRVLCFFGGTDAAGMAHRWADALAETAVPFSATLVSPRPLPARPGIAVIPPTDELPELMAGADLVITAAGSSCWELLYLGVPAALVWVAENQLIGYEALVGRELVAGLGPGDSAAEAVPLLRELLTRPALRARYAARGRGLVDGRGRERVAGALLHDLRLRGTEARTGWPC</sequence>
<gene>
    <name evidence="2" type="ORF">GCM10010517_56320</name>
</gene>
<dbReference type="EMBL" id="BAAAVI010000048">
    <property type="protein sequence ID" value="GAA2891912.1"/>
    <property type="molecule type" value="Genomic_DNA"/>
</dbReference>
<accession>A0ABP6IMP0</accession>
<evidence type="ECO:0000259" key="1">
    <source>
        <dbReference type="Pfam" id="PF04101"/>
    </source>
</evidence>
<dbReference type="Gene3D" id="3.40.50.11190">
    <property type="match status" value="1"/>
</dbReference>